<dbReference type="InterPro" id="IPR043131">
    <property type="entry name" value="BCAT-like_N"/>
</dbReference>
<keyword evidence="8 17" id="KW-0028">Amino-acid biosynthesis</keyword>
<dbReference type="SUPFAM" id="SSF56752">
    <property type="entry name" value="D-aminoacid aminotransferase-like PLP-dependent enzymes"/>
    <property type="match status" value="1"/>
</dbReference>
<dbReference type="FunFam" id="3.30.470.10:FF:000006">
    <property type="entry name" value="Branched-chain-amino-acid aminotransferase"/>
    <property type="match status" value="1"/>
</dbReference>
<dbReference type="EMBL" id="CADCTA010000077">
    <property type="protein sequence ID" value="CAA9248496.1"/>
    <property type="molecule type" value="Genomic_DNA"/>
</dbReference>
<evidence type="ECO:0000256" key="1">
    <source>
        <dbReference type="ARBA" id="ARBA00001933"/>
    </source>
</evidence>
<dbReference type="NCBIfam" id="TIGR01122">
    <property type="entry name" value="ilvE_I"/>
    <property type="match status" value="1"/>
</dbReference>
<evidence type="ECO:0000256" key="8">
    <source>
        <dbReference type="ARBA" id="ARBA00022605"/>
    </source>
</evidence>
<dbReference type="InterPro" id="IPR005785">
    <property type="entry name" value="B_amino_transI"/>
</dbReference>
<accession>A0A6J4IF81</accession>
<dbReference type="Gene3D" id="3.30.470.10">
    <property type="match status" value="1"/>
</dbReference>
<proteinExistence type="inferred from homology"/>
<dbReference type="PANTHER" id="PTHR42743:SF11">
    <property type="entry name" value="AMINODEOXYCHORISMATE LYASE"/>
    <property type="match status" value="1"/>
</dbReference>
<evidence type="ECO:0000256" key="10">
    <source>
        <dbReference type="ARBA" id="ARBA00022898"/>
    </source>
</evidence>
<dbReference type="InterPro" id="IPR050571">
    <property type="entry name" value="Class-IV_PLP-Dep_Aminotrnsfr"/>
</dbReference>
<sequence>MANTTSSGDGDTLVLDEPQSGDASPNAAVKPANESRTSAPAAKQSTIYIDGQFLPESEAKVSVFDHGLLYGDGVFEGIRFYNGRVFRLEEHHDRLWDSARSICLEIPMSKEEMTEALLETIRQNGLRDGYIRQIVTRGVGNLGLNPTQCKRPSVIIIAATIALYPEEVYRSGLTIITCATRRAGAAVLNPAVKSLNYLNNVMARIEANLAGADEALMLNDAGNVAECTADNVFIIKKGQIFTPPISAGALRGITRAVVFEIAAELGIKITETDITRHDVFVADECLLTGTAAEVIPVIKADGRVIGTGKPGPISTRMIARFREIVREGGTLIYS</sequence>
<comment type="pathway">
    <text evidence="4 17">Amino-acid biosynthesis; L-valine biosynthesis; L-valine from pyruvate: step 4/4.</text>
</comment>
<evidence type="ECO:0000256" key="13">
    <source>
        <dbReference type="ARBA" id="ARBA00048798"/>
    </source>
</evidence>
<dbReference type="NCBIfam" id="NF006185">
    <property type="entry name" value="PRK08320.1"/>
    <property type="match status" value="1"/>
</dbReference>
<comment type="similarity">
    <text evidence="6 15">Belongs to the class-IV pyridoxal-phosphate-dependent aminotransferase family.</text>
</comment>
<dbReference type="PANTHER" id="PTHR42743">
    <property type="entry name" value="AMINO-ACID AMINOTRANSFERASE"/>
    <property type="match status" value="1"/>
</dbReference>
<evidence type="ECO:0000256" key="6">
    <source>
        <dbReference type="ARBA" id="ARBA00009320"/>
    </source>
</evidence>
<dbReference type="PROSITE" id="PS00770">
    <property type="entry name" value="AA_TRANSFER_CLASS_4"/>
    <property type="match status" value="1"/>
</dbReference>
<dbReference type="Gene3D" id="3.20.10.10">
    <property type="entry name" value="D-amino Acid Aminotransferase, subunit A, domain 2"/>
    <property type="match status" value="1"/>
</dbReference>
<dbReference type="EC" id="2.6.1.42" evidence="17"/>
<organism evidence="19">
    <name type="scientific">uncultured Chthoniobacterales bacterium</name>
    <dbReference type="NCBI Taxonomy" id="1836801"/>
    <lineage>
        <taxon>Bacteria</taxon>
        <taxon>Pseudomonadati</taxon>
        <taxon>Verrucomicrobiota</taxon>
        <taxon>Spartobacteria</taxon>
        <taxon>Chthoniobacterales</taxon>
        <taxon>environmental samples</taxon>
    </lineage>
</organism>
<evidence type="ECO:0000256" key="15">
    <source>
        <dbReference type="RuleBase" id="RU004106"/>
    </source>
</evidence>
<dbReference type="GO" id="GO:0004084">
    <property type="term" value="F:branched-chain-amino-acid transaminase activity"/>
    <property type="evidence" value="ECO:0007669"/>
    <property type="project" value="UniProtKB-EC"/>
</dbReference>
<comment type="catalytic activity">
    <reaction evidence="13 17">
        <text>L-isoleucine + 2-oxoglutarate = (S)-3-methyl-2-oxopentanoate + L-glutamate</text>
        <dbReference type="Rhea" id="RHEA:24801"/>
        <dbReference type="ChEBI" id="CHEBI:16810"/>
        <dbReference type="ChEBI" id="CHEBI:29985"/>
        <dbReference type="ChEBI" id="CHEBI:35146"/>
        <dbReference type="ChEBI" id="CHEBI:58045"/>
        <dbReference type="EC" id="2.6.1.42"/>
    </reaction>
</comment>
<name>A0A6J4IF81_9BACT</name>
<dbReference type="GO" id="GO:0009099">
    <property type="term" value="P:L-valine biosynthetic process"/>
    <property type="evidence" value="ECO:0007669"/>
    <property type="project" value="UniProtKB-UniPathway"/>
</dbReference>
<comment type="function">
    <text evidence="2 17">Acts on leucine, isoleucine and valine.</text>
</comment>
<protein>
    <recommendedName>
        <fullName evidence="17">Branched-chain-amino-acid aminotransferase</fullName>
        <shortName evidence="17">BCAT</shortName>
        <ecNumber evidence="17">2.6.1.42</ecNumber>
    </recommendedName>
</protein>
<dbReference type="InterPro" id="IPR043132">
    <property type="entry name" value="BCAT-like_C"/>
</dbReference>
<evidence type="ECO:0000256" key="5">
    <source>
        <dbReference type="ARBA" id="ARBA00005072"/>
    </source>
</evidence>
<evidence type="ECO:0000256" key="4">
    <source>
        <dbReference type="ARBA" id="ARBA00004931"/>
    </source>
</evidence>
<dbReference type="UniPathway" id="UPA00047">
    <property type="reaction ID" value="UER00058"/>
</dbReference>
<dbReference type="GO" id="GO:0009098">
    <property type="term" value="P:L-leucine biosynthetic process"/>
    <property type="evidence" value="ECO:0007669"/>
    <property type="project" value="UniProtKB-UniPathway"/>
</dbReference>
<keyword evidence="10 16" id="KW-0663">Pyridoxal phosphate</keyword>
<dbReference type="InterPro" id="IPR001544">
    <property type="entry name" value="Aminotrans_IV"/>
</dbReference>
<evidence type="ECO:0000256" key="18">
    <source>
        <dbReference type="SAM" id="MobiDB-lite"/>
    </source>
</evidence>
<evidence type="ECO:0000256" key="2">
    <source>
        <dbReference type="ARBA" id="ARBA00003109"/>
    </source>
</evidence>
<evidence type="ECO:0000256" key="3">
    <source>
        <dbReference type="ARBA" id="ARBA00004824"/>
    </source>
</evidence>
<evidence type="ECO:0000256" key="17">
    <source>
        <dbReference type="RuleBase" id="RU364094"/>
    </source>
</evidence>
<evidence type="ECO:0000256" key="16">
    <source>
        <dbReference type="RuleBase" id="RU004516"/>
    </source>
</evidence>
<evidence type="ECO:0000256" key="14">
    <source>
        <dbReference type="ARBA" id="ARBA00049229"/>
    </source>
</evidence>
<dbReference type="InterPro" id="IPR018300">
    <property type="entry name" value="Aminotrans_IV_CS"/>
</dbReference>
<dbReference type="UniPathway" id="UPA00048">
    <property type="reaction ID" value="UER00073"/>
</dbReference>
<comment type="pathway">
    <text evidence="3 17">Amino-acid biosynthesis; L-isoleucine biosynthesis; L-isoleucine from 2-oxobutanoate: step 4/4.</text>
</comment>
<dbReference type="Pfam" id="PF01063">
    <property type="entry name" value="Aminotran_4"/>
    <property type="match status" value="1"/>
</dbReference>
<reference evidence="19" key="1">
    <citation type="submission" date="2020-02" db="EMBL/GenBank/DDBJ databases">
        <authorList>
            <person name="Meier V. D."/>
        </authorList>
    </citation>
    <scope>NUCLEOTIDE SEQUENCE</scope>
    <source>
        <strain evidence="19">AVDCRST_MAG42</strain>
    </source>
</reference>
<comment type="catalytic activity">
    <reaction evidence="14 17">
        <text>L-leucine + 2-oxoglutarate = 4-methyl-2-oxopentanoate + L-glutamate</text>
        <dbReference type="Rhea" id="RHEA:18321"/>
        <dbReference type="ChEBI" id="CHEBI:16810"/>
        <dbReference type="ChEBI" id="CHEBI:17865"/>
        <dbReference type="ChEBI" id="CHEBI:29985"/>
        <dbReference type="ChEBI" id="CHEBI:57427"/>
        <dbReference type="EC" id="2.6.1.42"/>
    </reaction>
</comment>
<gene>
    <name evidence="17" type="primary">ilvE</name>
    <name evidence="19" type="ORF">AVDCRST_MAG42-2414</name>
</gene>
<keyword evidence="9 17" id="KW-0808">Transferase</keyword>
<comment type="catalytic activity">
    <reaction evidence="12 17">
        <text>L-valine + 2-oxoglutarate = 3-methyl-2-oxobutanoate + L-glutamate</text>
        <dbReference type="Rhea" id="RHEA:24813"/>
        <dbReference type="ChEBI" id="CHEBI:11851"/>
        <dbReference type="ChEBI" id="CHEBI:16810"/>
        <dbReference type="ChEBI" id="CHEBI:29985"/>
        <dbReference type="ChEBI" id="CHEBI:57762"/>
        <dbReference type="EC" id="2.6.1.42"/>
    </reaction>
</comment>
<comment type="pathway">
    <text evidence="5 17">Amino-acid biosynthesis; L-leucine biosynthesis; L-leucine from 3-methyl-2-oxobutanoate: step 4/4.</text>
</comment>
<keyword evidence="7 17" id="KW-0032">Aminotransferase</keyword>
<comment type="cofactor">
    <cofactor evidence="1 16">
        <name>pyridoxal 5'-phosphate</name>
        <dbReference type="ChEBI" id="CHEBI:597326"/>
    </cofactor>
</comment>
<dbReference type="AlphaFoldDB" id="A0A6J4IF81"/>
<keyword evidence="11 17" id="KW-0100">Branched-chain amino acid biosynthesis</keyword>
<evidence type="ECO:0000256" key="7">
    <source>
        <dbReference type="ARBA" id="ARBA00022576"/>
    </source>
</evidence>
<evidence type="ECO:0000256" key="11">
    <source>
        <dbReference type="ARBA" id="ARBA00023304"/>
    </source>
</evidence>
<dbReference type="InterPro" id="IPR036038">
    <property type="entry name" value="Aminotransferase-like"/>
</dbReference>
<evidence type="ECO:0000256" key="9">
    <source>
        <dbReference type="ARBA" id="ARBA00022679"/>
    </source>
</evidence>
<dbReference type="UniPathway" id="UPA00049">
    <property type="reaction ID" value="UER00062"/>
</dbReference>
<dbReference type="GO" id="GO:0005829">
    <property type="term" value="C:cytosol"/>
    <property type="evidence" value="ECO:0007669"/>
    <property type="project" value="TreeGrafter"/>
</dbReference>
<evidence type="ECO:0000256" key="12">
    <source>
        <dbReference type="ARBA" id="ARBA00048212"/>
    </source>
</evidence>
<dbReference type="FunFam" id="3.20.10.10:FF:000002">
    <property type="entry name" value="D-alanine aminotransferase"/>
    <property type="match status" value="1"/>
</dbReference>
<evidence type="ECO:0000313" key="19">
    <source>
        <dbReference type="EMBL" id="CAA9248496.1"/>
    </source>
</evidence>
<dbReference type="CDD" id="cd01558">
    <property type="entry name" value="D-AAT_like"/>
    <property type="match status" value="1"/>
</dbReference>
<dbReference type="GO" id="GO:0009097">
    <property type="term" value="P:isoleucine biosynthetic process"/>
    <property type="evidence" value="ECO:0007669"/>
    <property type="project" value="UniProtKB-UniPathway"/>
</dbReference>
<feature type="region of interest" description="Disordered" evidence="18">
    <location>
        <begin position="1"/>
        <end position="41"/>
    </location>
</feature>